<comment type="caution">
    <text evidence="8">The sequence shown here is derived from an EMBL/GenBank/DDBJ whole genome shotgun (WGS) entry which is preliminary data.</text>
</comment>
<evidence type="ECO:0000256" key="7">
    <source>
        <dbReference type="HAMAP-Rule" id="MF_00755"/>
    </source>
</evidence>
<dbReference type="GO" id="GO:0004526">
    <property type="term" value="F:ribonuclease P activity"/>
    <property type="evidence" value="ECO:0007669"/>
    <property type="project" value="UniProtKB-UniRule"/>
</dbReference>
<evidence type="ECO:0000256" key="1">
    <source>
        <dbReference type="ARBA" id="ARBA00022490"/>
    </source>
</evidence>
<keyword evidence="4 7" id="KW-0255">Endonuclease</keyword>
<evidence type="ECO:0000256" key="6">
    <source>
        <dbReference type="ARBA" id="ARBA00057629"/>
    </source>
</evidence>
<dbReference type="FunFam" id="3.30.70.3250:FF:000007">
    <property type="entry name" value="Ribonuclease P protein component 2"/>
    <property type="match status" value="1"/>
</dbReference>
<keyword evidence="5 7" id="KW-0378">Hydrolase</keyword>
<dbReference type="InterPro" id="IPR016434">
    <property type="entry name" value="Rnp2_archaea"/>
</dbReference>
<dbReference type="Pfam" id="PF01900">
    <property type="entry name" value="RNase_P_Rpp14"/>
    <property type="match status" value="1"/>
</dbReference>
<dbReference type="GO" id="GO:0005737">
    <property type="term" value="C:cytoplasm"/>
    <property type="evidence" value="ECO:0007669"/>
    <property type="project" value="UniProtKB-SubCell"/>
</dbReference>
<keyword evidence="1 7" id="KW-0963">Cytoplasm</keyword>
<evidence type="ECO:0000256" key="3">
    <source>
        <dbReference type="ARBA" id="ARBA00022722"/>
    </source>
</evidence>
<sequence>MMRKLKTLPPTLRDKNRYIAFEIISDGDFTKDEVKELIWKSSLEVLGETGTAIVKPWLIKFDPNTKTGIVRCDREYVEYLRFALMLVSEFNGKRLIIRTLGVSGTIKRLKRKFLAKYGWK</sequence>
<accession>A0A832WGU4</accession>
<keyword evidence="3 7" id="KW-0540">Nuclease</keyword>
<protein>
    <recommendedName>
        <fullName evidence="7">Ribonuclease P protein component 2</fullName>
        <shortName evidence="7">RNase P component 2</shortName>
        <ecNumber evidence="7">3.1.26.5</ecNumber>
    </recommendedName>
    <alternativeName>
        <fullName evidence="7">Pop5</fullName>
    </alternativeName>
</protein>
<comment type="function">
    <text evidence="6 7">Part of ribonuclease P, a protein complex that generates mature tRNA molecules by cleaving their 5'-ends.</text>
</comment>
<comment type="subcellular location">
    <subcellularLocation>
        <location evidence="7">Cytoplasm</location>
    </subcellularLocation>
</comment>
<dbReference type="AlphaFoldDB" id="A0A832WGU4"/>
<dbReference type="OMA" id="NPWLIDY"/>
<dbReference type="PANTHER" id="PTHR15441:SF2">
    <property type="entry name" value="RIBONUCLEASE P_MRP PROTEIN SUBUNIT POP5"/>
    <property type="match status" value="1"/>
</dbReference>
<organism evidence="8 9">
    <name type="scientific">Pyrococcus horikoshii</name>
    <dbReference type="NCBI Taxonomy" id="53953"/>
    <lineage>
        <taxon>Archaea</taxon>
        <taxon>Methanobacteriati</taxon>
        <taxon>Methanobacteriota</taxon>
        <taxon>Thermococci</taxon>
        <taxon>Thermococcales</taxon>
        <taxon>Thermococcaceae</taxon>
        <taxon>Pyrococcus</taxon>
    </lineage>
</organism>
<dbReference type="EMBL" id="DUJN01000002">
    <property type="protein sequence ID" value="HII60470.1"/>
    <property type="molecule type" value="Genomic_DNA"/>
</dbReference>
<proteinExistence type="inferred from homology"/>
<evidence type="ECO:0000256" key="4">
    <source>
        <dbReference type="ARBA" id="ARBA00022759"/>
    </source>
</evidence>
<dbReference type="InterPro" id="IPR002759">
    <property type="entry name" value="Pop5/Rpp14/Rnp2-like"/>
</dbReference>
<dbReference type="SMR" id="A0A832WGU4"/>
<dbReference type="EC" id="3.1.26.5" evidence="7"/>
<dbReference type="GO" id="GO:0001682">
    <property type="term" value="P:tRNA 5'-leader removal"/>
    <property type="evidence" value="ECO:0007669"/>
    <property type="project" value="UniProtKB-UniRule"/>
</dbReference>
<dbReference type="PANTHER" id="PTHR15441">
    <property type="entry name" value="RIBONUCLEASE P PROTEIN SUBUNIT P14"/>
    <property type="match status" value="1"/>
</dbReference>
<comment type="catalytic activity">
    <reaction evidence="7">
        <text>Endonucleolytic cleavage of RNA, removing 5'-extranucleotides from tRNA precursor.</text>
        <dbReference type="EC" id="3.1.26.5"/>
    </reaction>
</comment>
<dbReference type="GO" id="GO:0030677">
    <property type="term" value="C:ribonuclease P complex"/>
    <property type="evidence" value="ECO:0007669"/>
    <property type="project" value="UniProtKB-UniRule"/>
</dbReference>
<comment type="similarity">
    <text evidence="7">Belongs to the eukaryotic/archaeal RNase P protein component 2 family.</text>
</comment>
<evidence type="ECO:0000256" key="5">
    <source>
        <dbReference type="ARBA" id="ARBA00022801"/>
    </source>
</evidence>
<name>A0A832WGU4_PYRHR</name>
<dbReference type="PIRSF" id="PIRSF004952">
    <property type="entry name" value="RNase_P_2"/>
    <property type="match status" value="1"/>
</dbReference>
<dbReference type="SUPFAM" id="SSF160350">
    <property type="entry name" value="Rnp2-like"/>
    <property type="match status" value="1"/>
</dbReference>
<dbReference type="InterPro" id="IPR038085">
    <property type="entry name" value="Rnp2-like_sf"/>
</dbReference>
<evidence type="ECO:0000313" key="8">
    <source>
        <dbReference type="EMBL" id="HII60470.1"/>
    </source>
</evidence>
<dbReference type="GeneID" id="1443798"/>
<dbReference type="HAMAP" id="MF_00755">
    <property type="entry name" value="RNase_P_2"/>
    <property type="match status" value="1"/>
</dbReference>
<evidence type="ECO:0000313" key="9">
    <source>
        <dbReference type="Proteomes" id="UP000617544"/>
    </source>
</evidence>
<keyword evidence="2 7" id="KW-0819">tRNA processing</keyword>
<comment type="subunit">
    <text evidence="7">Consists of a catalytic RNA component and at least 4-5 protein subunits.</text>
</comment>
<reference evidence="8" key="1">
    <citation type="journal article" date="2020" name="bioRxiv">
        <title>A rank-normalized archaeal taxonomy based on genome phylogeny resolves widespread incomplete and uneven classifications.</title>
        <authorList>
            <person name="Rinke C."/>
            <person name="Chuvochina M."/>
            <person name="Mussig A.J."/>
            <person name="Chaumeil P.-A."/>
            <person name="Waite D.W."/>
            <person name="Whitman W.B."/>
            <person name="Parks D.H."/>
            <person name="Hugenholtz P."/>
        </authorList>
    </citation>
    <scope>NUCLEOTIDE SEQUENCE</scope>
    <source>
        <strain evidence="8">UBA8834</strain>
    </source>
</reference>
<dbReference type="RefSeq" id="WP_010885560.1">
    <property type="nucleotide sequence ID" value="NZ_DUJN01000002.1"/>
</dbReference>
<dbReference type="Gene3D" id="3.30.70.3250">
    <property type="entry name" value="Ribonuclease P, Pop5 subunit"/>
    <property type="match status" value="1"/>
</dbReference>
<gene>
    <name evidence="7" type="primary">rnp2</name>
    <name evidence="8" type="ORF">HA331_01675</name>
</gene>
<dbReference type="NCBIfam" id="NF002986">
    <property type="entry name" value="PRK03717.1"/>
    <property type="match status" value="1"/>
</dbReference>
<dbReference type="Proteomes" id="UP000617544">
    <property type="component" value="Unassembled WGS sequence"/>
</dbReference>
<evidence type="ECO:0000256" key="2">
    <source>
        <dbReference type="ARBA" id="ARBA00022694"/>
    </source>
</evidence>